<reference evidence="3" key="1">
    <citation type="submission" date="2025-08" db="UniProtKB">
        <authorList>
            <consortium name="RefSeq"/>
        </authorList>
    </citation>
    <scope>IDENTIFICATION</scope>
    <source>
        <tissue evidence="3">Fruit stalk</tissue>
    </source>
</reference>
<accession>A0A6P5YZJ8</accession>
<dbReference type="OrthoDB" id="568248at2759"/>
<feature type="compositionally biased region" description="Basic residues" evidence="1">
    <location>
        <begin position="411"/>
        <end position="422"/>
    </location>
</feature>
<dbReference type="PANTHER" id="PTHR35698">
    <property type="entry name" value="DNA-BINDING PROTEIN RHL1"/>
    <property type="match status" value="1"/>
</dbReference>
<gene>
    <name evidence="3" type="primary">LOC111296002</name>
</gene>
<evidence type="ECO:0000313" key="3">
    <source>
        <dbReference type="RefSeq" id="XP_022745700.1"/>
    </source>
</evidence>
<sequence length="483" mass="54538">MHHEKAEKGRKTITTSRLPFKLLCSNITKKAILFFHFQISIQRKMVRASSSKKPRTAETPEATERRRLKKLAFRNNLLSEISAAPKSYVPLSPSKQVIKHHGKDILRKSQRKNRFLFSFPGLLAPISGGKIGELKNLGSKNPTLYLDFPQGQMKLFGTIVYPKNRYLSLLFSRGGKNVMCEDYFDNMIVFSDAWWIGKKDENPEEARLDFPKELCEGHLMEYDFKGGAGVASVNKQGIPRTEIKRVEVESLDTESGDSLSDDDNNLKVKMEVTPTRHSARNAGKRFKFSEASSEDDPVRSDAEPLDGEEKEVSMKLDLTETDTIGKTISSIPVVLGSDTKEDNRVSKQNQTSLMSATKFRKTSQSTVTVTKSKENLNTNRGSLVQANISTLFKKVEEKRSKGSDKSSSSKVPRKKLQFKNSKRKIDQTEGSNKMGKLIEEKTTGSGIKRKKKESELLFLDKVCTKVKFLYHSMWLILPINLLG</sequence>
<organism evidence="2 3">
    <name type="scientific">Durio zibethinus</name>
    <name type="common">Durian</name>
    <dbReference type="NCBI Taxonomy" id="66656"/>
    <lineage>
        <taxon>Eukaryota</taxon>
        <taxon>Viridiplantae</taxon>
        <taxon>Streptophyta</taxon>
        <taxon>Embryophyta</taxon>
        <taxon>Tracheophyta</taxon>
        <taxon>Spermatophyta</taxon>
        <taxon>Magnoliopsida</taxon>
        <taxon>eudicotyledons</taxon>
        <taxon>Gunneridae</taxon>
        <taxon>Pentapetalae</taxon>
        <taxon>rosids</taxon>
        <taxon>malvids</taxon>
        <taxon>Malvales</taxon>
        <taxon>Malvaceae</taxon>
        <taxon>Helicteroideae</taxon>
        <taxon>Durio</taxon>
    </lineage>
</organism>
<dbReference type="GO" id="GO:0042023">
    <property type="term" value="P:DNA endoreduplication"/>
    <property type="evidence" value="ECO:0007669"/>
    <property type="project" value="InterPro"/>
</dbReference>
<proteinExistence type="predicted"/>
<feature type="compositionally biased region" description="Basic and acidic residues" evidence="1">
    <location>
        <begin position="55"/>
        <end position="65"/>
    </location>
</feature>
<evidence type="ECO:0000256" key="1">
    <source>
        <dbReference type="SAM" id="MobiDB-lite"/>
    </source>
</evidence>
<feature type="region of interest" description="Disordered" evidence="1">
    <location>
        <begin position="356"/>
        <end position="380"/>
    </location>
</feature>
<protein>
    <submittedName>
        <fullName evidence="3">DNA-binding protein RHL1-like isoform X1</fullName>
    </submittedName>
</protein>
<feature type="region of interest" description="Disordered" evidence="1">
    <location>
        <begin position="395"/>
        <end position="437"/>
    </location>
</feature>
<dbReference type="Proteomes" id="UP000515121">
    <property type="component" value="Unplaced"/>
</dbReference>
<dbReference type="GO" id="GO:0003677">
    <property type="term" value="F:DNA binding"/>
    <property type="evidence" value="ECO:0007669"/>
    <property type="project" value="InterPro"/>
</dbReference>
<feature type="region of interest" description="Disordered" evidence="1">
    <location>
        <begin position="276"/>
        <end position="309"/>
    </location>
</feature>
<feature type="compositionally biased region" description="Basic and acidic residues" evidence="1">
    <location>
        <begin position="395"/>
        <end position="404"/>
    </location>
</feature>
<dbReference type="RefSeq" id="XP_022745700.1">
    <property type="nucleotide sequence ID" value="XM_022889965.1"/>
</dbReference>
<name>A0A6P5YZJ8_DURZI</name>
<feature type="compositionally biased region" description="Basic residues" evidence="1">
    <location>
        <begin position="277"/>
        <end position="286"/>
    </location>
</feature>
<dbReference type="InterPro" id="IPR038859">
    <property type="entry name" value="RHL1"/>
</dbReference>
<dbReference type="GeneID" id="111296002"/>
<dbReference type="AlphaFoldDB" id="A0A6P5YZJ8"/>
<keyword evidence="2" id="KW-1185">Reference proteome</keyword>
<dbReference type="PANTHER" id="PTHR35698:SF2">
    <property type="entry name" value="DNA-BINDING PROTEIN RHL1"/>
    <property type="match status" value="1"/>
</dbReference>
<dbReference type="KEGG" id="dzi:111296002"/>
<feature type="region of interest" description="Disordered" evidence="1">
    <location>
        <begin position="46"/>
        <end position="65"/>
    </location>
</feature>
<evidence type="ECO:0000313" key="2">
    <source>
        <dbReference type="Proteomes" id="UP000515121"/>
    </source>
</evidence>